<organism evidence="2 3">
    <name type="scientific">Thalassobaculum litoreum DSM 18839</name>
    <dbReference type="NCBI Taxonomy" id="1123362"/>
    <lineage>
        <taxon>Bacteria</taxon>
        <taxon>Pseudomonadati</taxon>
        <taxon>Pseudomonadota</taxon>
        <taxon>Alphaproteobacteria</taxon>
        <taxon>Rhodospirillales</taxon>
        <taxon>Thalassobaculaceae</taxon>
        <taxon>Thalassobaculum</taxon>
    </lineage>
</organism>
<sequence>MAISGAAAASATLSVSGVRAANEQVRVLGQGLSSLLAVAEQIADQVPNSAATPAVPVDAGRGQNVDVSA</sequence>
<reference evidence="2 3" key="1">
    <citation type="submission" date="2016-10" db="EMBL/GenBank/DDBJ databases">
        <authorList>
            <person name="Varghese N."/>
            <person name="Submissions S."/>
        </authorList>
    </citation>
    <scope>NUCLEOTIDE SEQUENCE [LARGE SCALE GENOMIC DNA]</scope>
    <source>
        <strain evidence="2 3">DSM 18839</strain>
    </source>
</reference>
<evidence type="ECO:0008006" key="4">
    <source>
        <dbReference type="Google" id="ProtNLM"/>
    </source>
</evidence>
<name>A0A8G2BMW1_9PROT</name>
<protein>
    <recommendedName>
        <fullName evidence="4">Motility protein</fullName>
    </recommendedName>
</protein>
<dbReference type="Proteomes" id="UP000198615">
    <property type="component" value="Unassembled WGS sequence"/>
</dbReference>
<dbReference type="EMBL" id="FNBW01000017">
    <property type="protein sequence ID" value="SDG44128.1"/>
    <property type="molecule type" value="Genomic_DNA"/>
</dbReference>
<gene>
    <name evidence="2" type="ORF">SAMN05660686_04432</name>
</gene>
<keyword evidence="3" id="KW-1185">Reference proteome</keyword>
<dbReference type="RefSeq" id="WP_139189424.1">
    <property type="nucleotide sequence ID" value="NZ_FNBW01000017.1"/>
</dbReference>
<evidence type="ECO:0000313" key="3">
    <source>
        <dbReference type="Proteomes" id="UP000198615"/>
    </source>
</evidence>
<comment type="caution">
    <text evidence="2">The sequence shown here is derived from an EMBL/GenBank/DDBJ whole genome shotgun (WGS) entry which is preliminary data.</text>
</comment>
<evidence type="ECO:0000313" key="2">
    <source>
        <dbReference type="EMBL" id="SDG44128.1"/>
    </source>
</evidence>
<dbReference type="AlphaFoldDB" id="A0A8G2BMW1"/>
<feature type="region of interest" description="Disordered" evidence="1">
    <location>
        <begin position="49"/>
        <end position="69"/>
    </location>
</feature>
<accession>A0A8G2BMW1</accession>
<evidence type="ECO:0000256" key="1">
    <source>
        <dbReference type="SAM" id="MobiDB-lite"/>
    </source>
</evidence>
<proteinExistence type="predicted"/>